<evidence type="ECO:0000259" key="4">
    <source>
        <dbReference type="PROSITE" id="PS50995"/>
    </source>
</evidence>
<feature type="domain" description="HTH marR-type" evidence="4">
    <location>
        <begin position="2"/>
        <end position="134"/>
    </location>
</feature>
<dbReference type="PRINTS" id="PR00598">
    <property type="entry name" value="HTHMARR"/>
</dbReference>
<keyword evidence="1" id="KW-0805">Transcription regulation</keyword>
<organism evidence="5 6">
    <name type="scientific">Candidatus Pullichristensenella excrementigallinarum</name>
    <dbReference type="NCBI Taxonomy" id="2840907"/>
    <lineage>
        <taxon>Bacteria</taxon>
        <taxon>Bacillati</taxon>
        <taxon>Bacillota</taxon>
        <taxon>Clostridia</taxon>
        <taxon>Candidatus Pullichristensenella</taxon>
    </lineage>
</organism>
<name>A0A9D1ICM8_9FIRM</name>
<dbReference type="InterPro" id="IPR000835">
    <property type="entry name" value="HTH_MarR-typ"/>
</dbReference>
<dbReference type="AlphaFoldDB" id="A0A9D1ICM8"/>
<accession>A0A9D1ICM8</accession>
<evidence type="ECO:0000256" key="3">
    <source>
        <dbReference type="ARBA" id="ARBA00023163"/>
    </source>
</evidence>
<dbReference type="PANTHER" id="PTHR42756:SF1">
    <property type="entry name" value="TRANSCRIPTIONAL REPRESSOR OF EMRAB OPERON"/>
    <property type="match status" value="1"/>
</dbReference>
<gene>
    <name evidence="5" type="ORF">IAB02_08055</name>
</gene>
<reference evidence="5" key="2">
    <citation type="journal article" date="2021" name="PeerJ">
        <title>Extensive microbial diversity within the chicken gut microbiome revealed by metagenomics and culture.</title>
        <authorList>
            <person name="Gilroy R."/>
            <person name="Ravi A."/>
            <person name="Getino M."/>
            <person name="Pursley I."/>
            <person name="Horton D.L."/>
            <person name="Alikhan N.F."/>
            <person name="Baker D."/>
            <person name="Gharbi K."/>
            <person name="Hall N."/>
            <person name="Watson M."/>
            <person name="Adriaenssens E.M."/>
            <person name="Foster-Nyarko E."/>
            <person name="Jarju S."/>
            <person name="Secka A."/>
            <person name="Antonio M."/>
            <person name="Oren A."/>
            <person name="Chaudhuri R.R."/>
            <person name="La Ragione R."/>
            <person name="Hildebrand F."/>
            <person name="Pallen M.J."/>
        </authorList>
    </citation>
    <scope>NUCLEOTIDE SEQUENCE</scope>
    <source>
        <strain evidence="5">ChiHcec3-11533</strain>
    </source>
</reference>
<dbReference type="SMART" id="SM00347">
    <property type="entry name" value="HTH_MARR"/>
    <property type="match status" value="1"/>
</dbReference>
<dbReference type="InterPro" id="IPR036388">
    <property type="entry name" value="WH-like_DNA-bd_sf"/>
</dbReference>
<dbReference type="EMBL" id="DVMU01000182">
    <property type="protein sequence ID" value="HIU34500.1"/>
    <property type="molecule type" value="Genomic_DNA"/>
</dbReference>
<dbReference type="Proteomes" id="UP000824072">
    <property type="component" value="Unassembled WGS sequence"/>
</dbReference>
<protein>
    <submittedName>
        <fullName evidence="5">MarR family transcriptional regulator</fullName>
    </submittedName>
</protein>
<dbReference type="PANTHER" id="PTHR42756">
    <property type="entry name" value="TRANSCRIPTIONAL REGULATOR, MARR"/>
    <property type="match status" value="1"/>
</dbReference>
<evidence type="ECO:0000256" key="2">
    <source>
        <dbReference type="ARBA" id="ARBA00023125"/>
    </source>
</evidence>
<evidence type="ECO:0000313" key="6">
    <source>
        <dbReference type="Proteomes" id="UP000824072"/>
    </source>
</evidence>
<evidence type="ECO:0000256" key="1">
    <source>
        <dbReference type="ARBA" id="ARBA00023015"/>
    </source>
</evidence>
<reference evidence="5" key="1">
    <citation type="submission" date="2020-10" db="EMBL/GenBank/DDBJ databases">
        <authorList>
            <person name="Gilroy R."/>
        </authorList>
    </citation>
    <scope>NUCLEOTIDE SEQUENCE</scope>
    <source>
        <strain evidence="5">ChiHcec3-11533</strain>
    </source>
</reference>
<dbReference type="InterPro" id="IPR036390">
    <property type="entry name" value="WH_DNA-bd_sf"/>
</dbReference>
<dbReference type="GO" id="GO:0003700">
    <property type="term" value="F:DNA-binding transcription factor activity"/>
    <property type="evidence" value="ECO:0007669"/>
    <property type="project" value="InterPro"/>
</dbReference>
<proteinExistence type="predicted"/>
<dbReference type="GO" id="GO:0003677">
    <property type="term" value="F:DNA binding"/>
    <property type="evidence" value="ECO:0007669"/>
    <property type="project" value="UniProtKB-KW"/>
</dbReference>
<keyword evidence="2" id="KW-0238">DNA-binding</keyword>
<dbReference type="SUPFAM" id="SSF46785">
    <property type="entry name" value="Winged helix' DNA-binding domain"/>
    <property type="match status" value="1"/>
</dbReference>
<dbReference type="Pfam" id="PF01047">
    <property type="entry name" value="MarR"/>
    <property type="match status" value="1"/>
</dbReference>
<dbReference type="PROSITE" id="PS50995">
    <property type="entry name" value="HTH_MARR_2"/>
    <property type="match status" value="1"/>
</dbReference>
<sequence length="144" mass="16950">MERTFHMLLYRAFHAQRNYLRPCLNEIGLCPGQPKLITYLATNGPCRQRQLADYLEVDPAAISRMLESLQKGGFVCLQEDDTNRRCKLVALTDRGREANALWRQNCGEIEEIMLQGFTRQEREQFADYLTRVRQNFTQWKEVHP</sequence>
<keyword evidence="3" id="KW-0804">Transcription</keyword>
<evidence type="ECO:0000313" key="5">
    <source>
        <dbReference type="EMBL" id="HIU34500.1"/>
    </source>
</evidence>
<comment type="caution">
    <text evidence="5">The sequence shown here is derived from an EMBL/GenBank/DDBJ whole genome shotgun (WGS) entry which is preliminary data.</text>
</comment>
<dbReference type="Gene3D" id="1.10.10.10">
    <property type="entry name" value="Winged helix-like DNA-binding domain superfamily/Winged helix DNA-binding domain"/>
    <property type="match status" value="1"/>
</dbReference>